<evidence type="ECO:0000313" key="6">
    <source>
        <dbReference type="EMBL" id="AKG38861.1"/>
    </source>
</evidence>
<dbReference type="RefSeq" id="WP_052884348.1">
    <property type="nucleotide sequence ID" value="NZ_CP009961.1"/>
</dbReference>
<dbReference type="AlphaFoldDB" id="A0A0F7CL63"/>
<evidence type="ECO:0000256" key="4">
    <source>
        <dbReference type="ARBA" id="ARBA00022884"/>
    </source>
</evidence>
<evidence type="ECO:0000256" key="3">
    <source>
        <dbReference type="ARBA" id="ARBA00022691"/>
    </source>
</evidence>
<keyword evidence="1" id="KW-0489">Methyltransferase</keyword>
<dbReference type="Gene3D" id="3.40.50.150">
    <property type="entry name" value="Vaccinia Virus protein VP39"/>
    <property type="match status" value="1"/>
</dbReference>
<keyword evidence="2" id="KW-0808">Transferase</keyword>
<evidence type="ECO:0000259" key="5">
    <source>
        <dbReference type="PROSITE" id="PS51686"/>
    </source>
</evidence>
<dbReference type="GO" id="GO:0001510">
    <property type="term" value="P:RNA methylation"/>
    <property type="evidence" value="ECO:0007669"/>
    <property type="project" value="InterPro"/>
</dbReference>
<evidence type="ECO:0000256" key="2">
    <source>
        <dbReference type="ARBA" id="ARBA00022679"/>
    </source>
</evidence>
<accession>A0A0F7CL63</accession>
<dbReference type="InterPro" id="IPR001678">
    <property type="entry name" value="MeTrfase_RsmB-F_NOP2_dom"/>
</dbReference>
<keyword evidence="3" id="KW-0949">S-adenosyl-L-methionine</keyword>
<dbReference type="PRINTS" id="PR02008">
    <property type="entry name" value="RCMTFAMILY"/>
</dbReference>
<reference evidence="6 7" key="1">
    <citation type="journal article" date="2015" name="Stand. Genomic Sci.">
        <title>Complete genome sequence of and proposal of Thermofilum uzonense sp. nov. a novel hyperthermophilic crenarchaeon and emended description of the genus Thermofilum.</title>
        <authorList>
            <person name="Toshchakov S.V."/>
            <person name="Korzhenkov A.A."/>
            <person name="Samarov N.I."/>
            <person name="Mazunin I.O."/>
            <person name="Mozhey O.I."/>
            <person name="Shmyr I.S."/>
            <person name="Derbikova K.S."/>
            <person name="Taranov E.A."/>
            <person name="Dominova I.N."/>
            <person name="Bonch-Osmolovskaya E.A."/>
            <person name="Patrushev M.V."/>
            <person name="Podosokorskaya O.A."/>
            <person name="Kublanov I.V."/>
        </authorList>
    </citation>
    <scope>NUCLEOTIDE SEQUENCE [LARGE SCALE GENOMIC DNA]</scope>
    <source>
        <strain evidence="6 7">1807-2</strain>
    </source>
</reference>
<dbReference type="GO" id="GO:0008173">
    <property type="term" value="F:RNA methyltransferase activity"/>
    <property type="evidence" value="ECO:0007669"/>
    <property type="project" value="InterPro"/>
</dbReference>
<dbReference type="STRING" id="1550241.MA03_05725"/>
<dbReference type="GeneID" id="25401710"/>
<proteinExistence type="predicted"/>
<evidence type="ECO:0000256" key="1">
    <source>
        <dbReference type="ARBA" id="ARBA00022603"/>
    </source>
</evidence>
<dbReference type="EMBL" id="CP009961">
    <property type="protein sequence ID" value="AKG38861.1"/>
    <property type="molecule type" value="Genomic_DNA"/>
</dbReference>
<keyword evidence="7" id="KW-1185">Reference proteome</keyword>
<dbReference type="OrthoDB" id="14725at2157"/>
<dbReference type="PROSITE" id="PS51686">
    <property type="entry name" value="SAM_MT_RSMB_NOP"/>
    <property type="match status" value="1"/>
</dbReference>
<dbReference type="InterPro" id="IPR023267">
    <property type="entry name" value="RCMT"/>
</dbReference>
<dbReference type="KEGG" id="thf:MA03_05725"/>
<dbReference type="Pfam" id="PF01189">
    <property type="entry name" value="Methyltr_RsmB-F"/>
    <property type="match status" value="1"/>
</dbReference>
<protein>
    <recommendedName>
        <fullName evidence="5">SAM-dependent MTase RsmB/NOP-type domain-containing protein</fullName>
    </recommendedName>
</protein>
<sequence length="439" mass="50212">MPRDKELVELVSPIAFRAATRVIERIEAKSISFDAAFQETMQEFKLSAEEQKISFLLAKRTLENIGPPIYLLRKNNKQDLPLRRKGAFYVAFYLASSSPSFTLDRIRALRGGLVSDSLLNLLTPRNLDRLFNELEEMPITLRLSYKESVPPLIVETFLSRFGEKATPEILKSLRYRQVWVRLNDTERKDWLEDYLKRKGFRFRQDKDYPYLLEILPTQEIPLPSLPPEIATYQDKASIIAVEALVSLRLKGVIVDLAAAPCMKASLLCRKIDHDAILLVDISEKRTRACIEIMKATNCNYQVINSDGRFFSSSKLFSAAVVDAPCTNSGAISRDPGLRLALWSLRREDLSRMKQVQLELLTNALKLVHRGALVLYSTCSLFPEEGEEVISSLKIPIKPLQPFLPPNIERTIHKTCGYCYRLYPHVHRTDGFFFSILSPR</sequence>
<name>A0A0F7CL63_9CREN</name>
<keyword evidence="4" id="KW-0694">RNA-binding</keyword>
<dbReference type="PANTHER" id="PTHR22807:SF30">
    <property type="entry name" value="28S RRNA (CYTOSINE(4447)-C(5))-METHYLTRANSFERASE-RELATED"/>
    <property type="match status" value="1"/>
</dbReference>
<feature type="domain" description="SAM-dependent MTase RsmB/NOP-type" evidence="5">
    <location>
        <begin position="166"/>
        <end position="439"/>
    </location>
</feature>
<dbReference type="PATRIC" id="fig|1550241.5.peg.1197"/>
<dbReference type="PANTHER" id="PTHR22807">
    <property type="entry name" value="NOP2 YEAST -RELATED NOL1/NOP2/FMU SUN DOMAIN-CONTAINING"/>
    <property type="match status" value="1"/>
</dbReference>
<dbReference type="Proteomes" id="UP000067434">
    <property type="component" value="Chromosome"/>
</dbReference>
<organism evidence="6 7">
    <name type="scientific">Infirmifilum uzonense</name>
    <dbReference type="NCBI Taxonomy" id="1550241"/>
    <lineage>
        <taxon>Archaea</taxon>
        <taxon>Thermoproteota</taxon>
        <taxon>Thermoprotei</taxon>
        <taxon>Thermofilales</taxon>
        <taxon>Thermofilaceae</taxon>
        <taxon>Infirmifilum</taxon>
    </lineage>
</organism>
<dbReference type="GO" id="GO:0003723">
    <property type="term" value="F:RNA binding"/>
    <property type="evidence" value="ECO:0007669"/>
    <property type="project" value="UniProtKB-KW"/>
</dbReference>
<dbReference type="HOGENOM" id="CLU_005316_7_6_2"/>
<gene>
    <name evidence="6" type="ORF">MA03_05725</name>
</gene>
<dbReference type="InterPro" id="IPR049560">
    <property type="entry name" value="MeTrfase_RsmB-F_NOP2_cat"/>
</dbReference>
<dbReference type="SUPFAM" id="SSF53335">
    <property type="entry name" value="S-adenosyl-L-methionine-dependent methyltransferases"/>
    <property type="match status" value="1"/>
</dbReference>
<dbReference type="InterPro" id="IPR029063">
    <property type="entry name" value="SAM-dependent_MTases_sf"/>
</dbReference>
<evidence type="ECO:0000313" key="7">
    <source>
        <dbReference type="Proteomes" id="UP000067434"/>
    </source>
</evidence>